<reference evidence="2 3" key="1">
    <citation type="submission" date="2018-11" db="EMBL/GenBank/DDBJ databases">
        <title>Novel Erysipelotrichaceae bacterium isolated from small intestine of a swine.</title>
        <authorList>
            <person name="Kim J.S."/>
            <person name="Choe H."/>
            <person name="Lee Y.R."/>
            <person name="Kim K.M."/>
            <person name="Park D.S."/>
        </authorList>
    </citation>
    <scope>NUCLEOTIDE SEQUENCE [LARGE SCALE GENOMIC DNA]</scope>
    <source>
        <strain evidence="2 3">SG0102</strain>
    </source>
</reference>
<evidence type="ECO:0000259" key="1">
    <source>
        <dbReference type="Pfam" id="PF13173"/>
    </source>
</evidence>
<dbReference type="RefSeq" id="WP_125120584.1">
    <property type="nucleotide sequence ID" value="NZ_AP019309.1"/>
</dbReference>
<evidence type="ECO:0000313" key="2">
    <source>
        <dbReference type="EMBL" id="BBH27906.1"/>
    </source>
</evidence>
<evidence type="ECO:0000313" key="3">
    <source>
        <dbReference type="Proteomes" id="UP000268059"/>
    </source>
</evidence>
<dbReference type="Proteomes" id="UP000268059">
    <property type="component" value="Chromosome"/>
</dbReference>
<feature type="domain" description="AAA" evidence="1">
    <location>
        <begin position="23"/>
        <end position="141"/>
    </location>
</feature>
<proteinExistence type="predicted"/>
<protein>
    <recommendedName>
        <fullName evidence="1">AAA domain-containing protein</fullName>
    </recommendedName>
</protein>
<gene>
    <name evidence="2" type="ORF">SG0102_28400</name>
</gene>
<accession>A0A3G9JBG2</accession>
<organism evidence="2 3">
    <name type="scientific">Intestinibaculum porci</name>
    <dbReference type="NCBI Taxonomy" id="2487118"/>
    <lineage>
        <taxon>Bacteria</taxon>
        <taxon>Bacillati</taxon>
        <taxon>Bacillota</taxon>
        <taxon>Erysipelotrichia</taxon>
        <taxon>Erysipelotrichales</taxon>
        <taxon>Erysipelotrichaceae</taxon>
        <taxon>Intestinibaculum</taxon>
    </lineage>
</organism>
<dbReference type="AlphaFoldDB" id="A0A3G9JBG2"/>
<dbReference type="EMBL" id="AP019309">
    <property type="protein sequence ID" value="BBH27906.1"/>
    <property type="molecule type" value="Genomic_DNA"/>
</dbReference>
<dbReference type="PANTHER" id="PTHR33295">
    <property type="entry name" value="ATPASE"/>
    <property type="match status" value="1"/>
</dbReference>
<keyword evidence="3" id="KW-1185">Reference proteome</keyword>
<dbReference type="Pfam" id="PF13173">
    <property type="entry name" value="AAA_14"/>
    <property type="match status" value="1"/>
</dbReference>
<dbReference type="KEGG" id="ebm:SG0102_28400"/>
<dbReference type="InParanoid" id="A0A3G9JBG2"/>
<dbReference type="SUPFAM" id="SSF52540">
    <property type="entry name" value="P-loop containing nucleoside triphosphate hydrolases"/>
    <property type="match status" value="1"/>
</dbReference>
<dbReference type="InterPro" id="IPR027417">
    <property type="entry name" value="P-loop_NTPase"/>
</dbReference>
<dbReference type="InterPro" id="IPR041682">
    <property type="entry name" value="AAA_14"/>
</dbReference>
<dbReference type="PANTHER" id="PTHR33295:SF20">
    <property type="entry name" value="ATPASE"/>
    <property type="match status" value="1"/>
</dbReference>
<dbReference type="OrthoDB" id="9801684at2"/>
<sequence length="277" mass="32360">MIQRTSYLNELISWKDQDIIKVIRRCGKSTLLKQYQDHLKGLGIHESQIISINFEDLQFEQLLEYHALYSYILSNIIPDQKMYIFLDEVQKVKEFEKAVDSLYIQENIDIYITSSHECLLSKLFYGRAIEISMLPLSFKEVYQKGTNQDEAFIQYLKYGDFPYLSHILLNEEKANTYIEGIYNTVIVKDIEEREARKQKDPNKRNINNLFLLTTIAKYLASTIGSIISIKNVTGYITSTGRKVSPNTVDHYMQALKESFIFYPVERFDIAGKKIIKS</sequence>
<name>A0A3G9JBG2_9FIRM</name>